<protein>
    <submittedName>
        <fullName evidence="13">K132L protein</fullName>
    </submittedName>
</protein>
<dbReference type="Proteomes" id="UP000886611">
    <property type="component" value="Unassembled WGS sequence"/>
</dbReference>
<evidence type="ECO:0000256" key="4">
    <source>
        <dbReference type="ARBA" id="ARBA00022786"/>
    </source>
</evidence>
<dbReference type="InterPro" id="IPR056609">
    <property type="entry name" value="Elapor1-like_3rd"/>
</dbReference>
<dbReference type="GO" id="GO:0012505">
    <property type="term" value="C:endomembrane system"/>
    <property type="evidence" value="ECO:0007669"/>
    <property type="project" value="UniProtKB-SubCell"/>
</dbReference>
<keyword evidence="5" id="KW-0378">Hydrolase</keyword>
<dbReference type="InterPro" id="IPR056606">
    <property type="entry name" value="Elapor1/2_C"/>
</dbReference>
<feature type="domain" description="MRH" evidence="12">
    <location>
        <begin position="438"/>
        <end position="566"/>
    </location>
</feature>
<keyword evidence="3" id="KW-0732">Signal</keyword>
<dbReference type="AlphaFoldDB" id="A0A8X7X2I7"/>
<gene>
    <name evidence="13" type="primary">K132l</name>
    <name evidence="13" type="ORF">GTO96_0021555</name>
</gene>
<evidence type="ECO:0000313" key="14">
    <source>
        <dbReference type="Proteomes" id="UP000886611"/>
    </source>
</evidence>
<dbReference type="CDD" id="cd22757">
    <property type="entry name" value="OTU_P87_VP80-like"/>
    <property type="match status" value="1"/>
</dbReference>
<dbReference type="InterPro" id="IPR038765">
    <property type="entry name" value="Papain-like_cys_pep_sf"/>
</dbReference>
<evidence type="ECO:0000313" key="13">
    <source>
        <dbReference type="EMBL" id="KAG2459754.1"/>
    </source>
</evidence>
<dbReference type="Pfam" id="PF23087">
    <property type="entry name" value="MRH_ELAPOR1_9th"/>
    <property type="match status" value="1"/>
</dbReference>
<dbReference type="Gene3D" id="3.90.70.80">
    <property type="match status" value="1"/>
</dbReference>
<keyword evidence="7 10" id="KW-0472">Membrane</keyword>
<dbReference type="GO" id="GO:0016020">
    <property type="term" value="C:membrane"/>
    <property type="evidence" value="ECO:0007669"/>
    <property type="project" value="TreeGrafter"/>
</dbReference>
<dbReference type="GO" id="GO:0030513">
    <property type="term" value="P:positive regulation of BMP signaling pathway"/>
    <property type="evidence" value="ECO:0007669"/>
    <property type="project" value="TreeGrafter"/>
</dbReference>
<feature type="non-terminal residue" evidence="13">
    <location>
        <position position="1"/>
    </location>
</feature>
<evidence type="ECO:0000256" key="10">
    <source>
        <dbReference type="SAM" id="Phobius"/>
    </source>
</evidence>
<dbReference type="Pfam" id="PF23089">
    <property type="entry name" value="ELAPOR1_C"/>
    <property type="match status" value="1"/>
</dbReference>
<keyword evidence="5" id="KW-0788">Thiol protease</keyword>
<dbReference type="PROSITE" id="PS51914">
    <property type="entry name" value="MRH"/>
    <property type="match status" value="1"/>
</dbReference>
<evidence type="ECO:0000256" key="8">
    <source>
        <dbReference type="ARBA" id="ARBA00023157"/>
    </source>
</evidence>
<feature type="non-terminal residue" evidence="13">
    <location>
        <position position="718"/>
    </location>
</feature>
<dbReference type="InterPro" id="IPR003323">
    <property type="entry name" value="OTU_dom"/>
</dbReference>
<name>A0A8X7X2I7_POLSE</name>
<dbReference type="Pfam" id="PF23032">
    <property type="entry name" value="GBD_ELAPOR1-like_3rd"/>
    <property type="match status" value="1"/>
</dbReference>
<dbReference type="PANTHER" id="PTHR22727">
    <property type="entry name" value="PROTEIN CBG13728"/>
    <property type="match status" value="1"/>
</dbReference>
<dbReference type="SUPFAM" id="SSF54001">
    <property type="entry name" value="Cysteine proteinases"/>
    <property type="match status" value="1"/>
</dbReference>
<keyword evidence="8" id="KW-1015">Disulfide bond</keyword>
<evidence type="ECO:0000259" key="11">
    <source>
        <dbReference type="PROSITE" id="PS50802"/>
    </source>
</evidence>
<evidence type="ECO:0000256" key="5">
    <source>
        <dbReference type="ARBA" id="ARBA00022807"/>
    </source>
</evidence>
<evidence type="ECO:0000256" key="9">
    <source>
        <dbReference type="ARBA" id="ARBA00046288"/>
    </source>
</evidence>
<comment type="subcellular location">
    <subcellularLocation>
        <location evidence="9">Endomembrane system</location>
        <topology evidence="9">Single-pass type I membrane protein</topology>
    </subcellularLocation>
</comment>
<dbReference type="EMBL" id="JAATIS010005064">
    <property type="protein sequence ID" value="KAG2459754.1"/>
    <property type="molecule type" value="Genomic_DNA"/>
</dbReference>
<feature type="transmembrane region" description="Helical" evidence="10">
    <location>
        <begin position="615"/>
        <end position="639"/>
    </location>
</feature>
<organism evidence="13 14">
    <name type="scientific">Polypterus senegalus</name>
    <name type="common">Senegal bichir</name>
    <dbReference type="NCBI Taxonomy" id="55291"/>
    <lineage>
        <taxon>Eukaryota</taxon>
        <taxon>Metazoa</taxon>
        <taxon>Chordata</taxon>
        <taxon>Craniata</taxon>
        <taxon>Vertebrata</taxon>
        <taxon>Euteleostomi</taxon>
        <taxon>Actinopterygii</taxon>
        <taxon>Polypteriformes</taxon>
        <taxon>Polypteridae</taxon>
        <taxon>Polypterus</taxon>
    </lineage>
</organism>
<reference evidence="13 14" key="1">
    <citation type="journal article" date="2021" name="Cell">
        <title>Tracing the genetic footprints of vertebrate landing in non-teleost ray-finned fishes.</title>
        <authorList>
            <person name="Bi X."/>
            <person name="Wang K."/>
            <person name="Yang L."/>
            <person name="Pan H."/>
            <person name="Jiang H."/>
            <person name="Wei Q."/>
            <person name="Fang M."/>
            <person name="Yu H."/>
            <person name="Zhu C."/>
            <person name="Cai Y."/>
            <person name="He Y."/>
            <person name="Gan X."/>
            <person name="Zeng H."/>
            <person name="Yu D."/>
            <person name="Zhu Y."/>
            <person name="Jiang H."/>
            <person name="Qiu Q."/>
            <person name="Yang H."/>
            <person name="Zhang Y.E."/>
            <person name="Wang W."/>
            <person name="Zhu M."/>
            <person name="He S."/>
            <person name="Zhang G."/>
        </authorList>
    </citation>
    <scope>NUCLEOTIDE SEQUENCE [LARGE SCALE GENOMIC DNA]</scope>
    <source>
        <strain evidence="13">Bchr_013</strain>
    </source>
</reference>
<accession>A0A8X7X2I7</accession>
<dbReference type="GO" id="GO:0008234">
    <property type="term" value="F:cysteine-type peptidase activity"/>
    <property type="evidence" value="ECO:0007669"/>
    <property type="project" value="UniProtKB-KW"/>
</dbReference>
<dbReference type="InterPro" id="IPR056608">
    <property type="entry name" value="Elapor1/2_GBD"/>
</dbReference>
<evidence type="ECO:0000256" key="1">
    <source>
        <dbReference type="ARBA" id="ARBA00022670"/>
    </source>
</evidence>
<keyword evidence="2 10" id="KW-0812">Transmembrane</keyword>
<keyword evidence="1" id="KW-0645">Protease</keyword>
<dbReference type="PANTHER" id="PTHR22727:SF3">
    <property type="entry name" value="ENDOSOME_LYSOSOME-ASSOCIATED APOPTOSIS AND AUTOPHAGY REGULATOR FAMILY MEMBER 2"/>
    <property type="match status" value="1"/>
</dbReference>
<dbReference type="GO" id="GO:0006508">
    <property type="term" value="P:proteolysis"/>
    <property type="evidence" value="ECO:0007669"/>
    <property type="project" value="UniProtKB-KW"/>
</dbReference>
<comment type="caution">
    <text evidence="13">The sequence shown here is derived from an EMBL/GenBank/DDBJ whole genome shotgun (WGS) entry which is preliminary data.</text>
</comment>
<dbReference type="InterPro" id="IPR039181">
    <property type="entry name" value="Elapor1/2"/>
</dbReference>
<evidence type="ECO:0000259" key="12">
    <source>
        <dbReference type="PROSITE" id="PS51914"/>
    </source>
</evidence>
<dbReference type="InterPro" id="IPR044865">
    <property type="entry name" value="MRH_dom"/>
</dbReference>
<keyword evidence="4" id="KW-0833">Ubl conjugation pathway</keyword>
<dbReference type="PROSITE" id="PS50802">
    <property type="entry name" value="OTU"/>
    <property type="match status" value="1"/>
</dbReference>
<keyword evidence="14" id="KW-1185">Reference proteome</keyword>
<evidence type="ECO:0000256" key="2">
    <source>
        <dbReference type="ARBA" id="ARBA00022692"/>
    </source>
</evidence>
<evidence type="ECO:0000256" key="3">
    <source>
        <dbReference type="ARBA" id="ARBA00022729"/>
    </source>
</evidence>
<evidence type="ECO:0000256" key="6">
    <source>
        <dbReference type="ARBA" id="ARBA00022989"/>
    </source>
</evidence>
<keyword evidence="6 10" id="KW-1133">Transmembrane helix</keyword>
<dbReference type="InterPro" id="IPR056607">
    <property type="entry name" value="Elapor1/2_MRH"/>
</dbReference>
<dbReference type="Pfam" id="PF23031">
    <property type="entry name" value="GBD_ELAPOR1"/>
    <property type="match status" value="1"/>
</dbReference>
<sequence>MSIEVITIDQTNVTYRVVSMPGDGTYLFHSLWYILHAHIRLTLDIRRNIVSYLLNDWDRFKVWTDGTGDNYTTQEHNKSEMLKPFTYASACELMADAELFGYRFQVYRNDQIFYTFGEPPMPLKHLRFTGDDLSSGHFDGDYYFEYTECDSTGSRWRVAVPNREGSCSGLPDPVRGTECTFSCEAGQFLEMSSQECTECAAGTYSLGSGVRFDEWDDLPPGFTNVATYMDNGPGTGEIVSCNSSTWVPQGNYLESNRDDCTVSLIYAVHLKKQGSVTFEYQYVDNNIFFEFFIQNDQCQEMDTSDQKFVKLTDNGEWGTHTTQIMYKWIEPKICLHEAENAATLPPSGEKLPCPPCNPGFFSNDTANCFPCPPGAFSNGLTGWEVAGDFIHSGSGGSDNDYLILNLHVPGFRPPTSQTGATGNEIGRVTFVFETICSTDCELYFMMGKRMAICMDNVTDISSKDSQNEANDYTNFVQTFICQSTIIPSDGRGFKTALSSQSISLADSFIGATTENTLNDITVKSDIFPENSKKIPDINFFYSQCPAGTCDGCNFYFLWESAEACPLCTESDYHEIEGACKGGIQETLFVWSEPKLCKNGVHLPDKKRSQCEAIDFWLKAGAGLAAFMAVLLISLTCYFWKKNKKIDHKLSLRLSPVEFPDHGPKILMFCSPSRLVITFALWLSAPPCWNDIVLHQTVLGWLGEVTPEDVLVETSYKKI</sequence>
<feature type="domain" description="OTU" evidence="11">
    <location>
        <begin position="15"/>
        <end position="144"/>
    </location>
</feature>
<evidence type="ECO:0000256" key="7">
    <source>
        <dbReference type="ARBA" id="ARBA00023136"/>
    </source>
</evidence>
<proteinExistence type="predicted"/>